<keyword evidence="12 13" id="KW-0472">Membrane</keyword>
<feature type="transmembrane region" description="Helical" evidence="13">
    <location>
        <begin position="108"/>
        <end position="127"/>
    </location>
</feature>
<sequence length="230" mass="24927">MTDGTKPAWVALSKFLAPWAAIVVFSAPIPTIRAIERDRSVGSLPLLPYSSMIVSSFLWLAYGALIHEPAVWRTNTCGLFMSLYYFMRFVKHAPPKSPTLPGSVQDHSNAVLLIVLGTLAIIYVMPIENPAHLIGNIAVIFCVAMFASPLAALKTVIQTKSARSIPLPLAIATCINCGLWSIVGLFDIVDFNIYFPNLLGLVCGIAQLVLKLYYGSGGTEKGVSEMDLII</sequence>
<dbReference type="PANTHER" id="PTHR10791">
    <property type="entry name" value="RAG1-ACTIVATING PROTEIN 1"/>
    <property type="match status" value="1"/>
</dbReference>
<evidence type="ECO:0000256" key="2">
    <source>
        <dbReference type="ARBA" id="ARBA00004653"/>
    </source>
</evidence>
<feature type="transmembrane region" description="Helical" evidence="13">
    <location>
        <begin position="165"/>
        <end position="188"/>
    </location>
</feature>
<comment type="similarity">
    <text evidence="3">Belongs to the SWEET sugar transporter family.</text>
</comment>
<keyword evidence="11" id="KW-0333">Golgi apparatus</keyword>
<keyword evidence="10 13" id="KW-1133">Transmembrane helix</keyword>
<evidence type="ECO:0000256" key="6">
    <source>
        <dbReference type="ARBA" id="ARBA00022475"/>
    </source>
</evidence>
<dbReference type="InterPro" id="IPR047664">
    <property type="entry name" value="SWEET"/>
</dbReference>
<evidence type="ECO:0000256" key="8">
    <source>
        <dbReference type="ARBA" id="ARBA00022692"/>
    </source>
</evidence>
<keyword evidence="5" id="KW-0813">Transport</keyword>
<feature type="transmembrane region" description="Helical" evidence="13">
    <location>
        <begin position="70"/>
        <end position="87"/>
    </location>
</feature>
<dbReference type="Proteomes" id="UP001295423">
    <property type="component" value="Unassembled WGS sequence"/>
</dbReference>
<feature type="transmembrane region" description="Helical" evidence="13">
    <location>
        <begin position="194"/>
        <end position="214"/>
    </location>
</feature>
<keyword evidence="7" id="KW-0762">Sugar transport</keyword>
<evidence type="ECO:0000256" key="1">
    <source>
        <dbReference type="ARBA" id="ARBA00004651"/>
    </source>
</evidence>
<accession>A0AAD2CQQ9</accession>
<dbReference type="AlphaFoldDB" id="A0AAD2CQQ9"/>
<evidence type="ECO:0000256" key="3">
    <source>
        <dbReference type="ARBA" id="ARBA00007809"/>
    </source>
</evidence>
<protein>
    <recommendedName>
        <fullName evidence="4">Sugar transporter SWEET1</fullName>
    </recommendedName>
</protein>
<comment type="subcellular location">
    <subcellularLocation>
        <location evidence="1">Cell membrane</location>
        <topology evidence="1">Multi-pass membrane protein</topology>
    </subcellularLocation>
    <subcellularLocation>
        <location evidence="2">Golgi apparatus membrane</location>
        <topology evidence="2">Multi-pass membrane protein</topology>
    </subcellularLocation>
</comment>
<keyword evidence="9" id="KW-0677">Repeat</keyword>
<dbReference type="Pfam" id="PF03083">
    <property type="entry name" value="MtN3_slv"/>
    <property type="match status" value="2"/>
</dbReference>
<evidence type="ECO:0000256" key="7">
    <source>
        <dbReference type="ARBA" id="ARBA00022597"/>
    </source>
</evidence>
<feature type="transmembrane region" description="Helical" evidence="13">
    <location>
        <begin position="15"/>
        <end position="34"/>
    </location>
</feature>
<dbReference type="InterPro" id="IPR004316">
    <property type="entry name" value="SWEET_rpt"/>
</dbReference>
<evidence type="ECO:0000256" key="5">
    <source>
        <dbReference type="ARBA" id="ARBA00022448"/>
    </source>
</evidence>
<dbReference type="PANTHER" id="PTHR10791:SF30">
    <property type="entry name" value="SUGAR TRANSPORTER SWEET1"/>
    <property type="match status" value="1"/>
</dbReference>
<keyword evidence="6" id="KW-1003">Cell membrane</keyword>
<evidence type="ECO:0000256" key="13">
    <source>
        <dbReference type="SAM" id="Phobius"/>
    </source>
</evidence>
<dbReference type="Gene3D" id="1.20.1280.290">
    <property type="match status" value="2"/>
</dbReference>
<feature type="transmembrane region" description="Helical" evidence="13">
    <location>
        <begin position="46"/>
        <end position="64"/>
    </location>
</feature>
<evidence type="ECO:0000256" key="9">
    <source>
        <dbReference type="ARBA" id="ARBA00022737"/>
    </source>
</evidence>
<evidence type="ECO:0000256" key="10">
    <source>
        <dbReference type="ARBA" id="ARBA00022989"/>
    </source>
</evidence>
<reference evidence="14" key="1">
    <citation type="submission" date="2023-08" db="EMBL/GenBank/DDBJ databases">
        <authorList>
            <person name="Audoor S."/>
            <person name="Bilcke G."/>
        </authorList>
    </citation>
    <scope>NUCLEOTIDE SEQUENCE</scope>
</reference>
<dbReference type="GO" id="GO:0000139">
    <property type="term" value="C:Golgi membrane"/>
    <property type="evidence" value="ECO:0007669"/>
    <property type="project" value="UniProtKB-SubCell"/>
</dbReference>
<feature type="transmembrane region" description="Helical" evidence="13">
    <location>
        <begin position="133"/>
        <end position="153"/>
    </location>
</feature>
<keyword evidence="15" id="KW-1185">Reference proteome</keyword>
<evidence type="ECO:0000313" key="15">
    <source>
        <dbReference type="Proteomes" id="UP001295423"/>
    </source>
</evidence>
<dbReference type="FunFam" id="1.20.1280.290:FF:000004">
    <property type="entry name" value="Sugar transporter SWEET"/>
    <property type="match status" value="1"/>
</dbReference>
<dbReference type="GO" id="GO:0051119">
    <property type="term" value="F:sugar transmembrane transporter activity"/>
    <property type="evidence" value="ECO:0007669"/>
    <property type="project" value="InterPro"/>
</dbReference>
<evidence type="ECO:0000313" key="14">
    <source>
        <dbReference type="EMBL" id="CAJ1943050.1"/>
    </source>
</evidence>
<name>A0AAD2CQQ9_9STRA</name>
<evidence type="ECO:0000256" key="12">
    <source>
        <dbReference type="ARBA" id="ARBA00023136"/>
    </source>
</evidence>
<comment type="caution">
    <text evidence="14">The sequence shown here is derived from an EMBL/GenBank/DDBJ whole genome shotgun (WGS) entry which is preliminary data.</text>
</comment>
<organism evidence="14 15">
    <name type="scientific">Cylindrotheca closterium</name>
    <dbReference type="NCBI Taxonomy" id="2856"/>
    <lineage>
        <taxon>Eukaryota</taxon>
        <taxon>Sar</taxon>
        <taxon>Stramenopiles</taxon>
        <taxon>Ochrophyta</taxon>
        <taxon>Bacillariophyta</taxon>
        <taxon>Bacillariophyceae</taxon>
        <taxon>Bacillariophycidae</taxon>
        <taxon>Bacillariales</taxon>
        <taxon>Bacillariaceae</taxon>
        <taxon>Cylindrotheca</taxon>
    </lineage>
</organism>
<dbReference type="EMBL" id="CAKOGP040001112">
    <property type="protein sequence ID" value="CAJ1943050.1"/>
    <property type="molecule type" value="Genomic_DNA"/>
</dbReference>
<proteinExistence type="inferred from homology"/>
<keyword evidence="8 13" id="KW-0812">Transmembrane</keyword>
<dbReference type="GO" id="GO:0005886">
    <property type="term" value="C:plasma membrane"/>
    <property type="evidence" value="ECO:0007669"/>
    <property type="project" value="UniProtKB-SubCell"/>
</dbReference>
<gene>
    <name evidence="14" type="ORF">CYCCA115_LOCUS8252</name>
</gene>
<evidence type="ECO:0000256" key="4">
    <source>
        <dbReference type="ARBA" id="ARBA00021741"/>
    </source>
</evidence>
<evidence type="ECO:0000256" key="11">
    <source>
        <dbReference type="ARBA" id="ARBA00023034"/>
    </source>
</evidence>